<keyword evidence="8" id="KW-1185">Reference proteome</keyword>
<dbReference type="InterPro" id="IPR036396">
    <property type="entry name" value="Cyt_P450_sf"/>
</dbReference>
<dbReference type="InterPro" id="IPR002403">
    <property type="entry name" value="Cyt_P450_E_grp-IV"/>
</dbReference>
<organism evidence="7 8">
    <name type="scientific">Planoprotostelium fungivorum</name>
    <dbReference type="NCBI Taxonomy" id="1890364"/>
    <lineage>
        <taxon>Eukaryota</taxon>
        <taxon>Amoebozoa</taxon>
        <taxon>Evosea</taxon>
        <taxon>Variosea</taxon>
        <taxon>Cavosteliida</taxon>
        <taxon>Cavosteliaceae</taxon>
        <taxon>Planoprotostelium</taxon>
    </lineage>
</organism>
<sequence length="489" mass="55547">MQEYILIGSIGIVGLALLIQKQSYSRRFPNIPSVGPHGFFSSWKSAWDHFIRSRELILEGYHKHKIFNYPSFIEWRTVLSDVKLIDEMRKAPDNELSFPEAVNEILGTEYTLGPAIHHNAYHIEIIRNQLTKSLPLVFGDLVDELQCAFKEIIPATDEWSRINATPSIMKLVARSSNRTFVGLPLCRNPEWIQLNIDYTIEVVKGSFVINIAPHFLKPLVGRYLTTVPKANRRGLTLIGPMIEERRKSIEGDQKPNDILQWILDSAGGQAESTQEITTRILAVNFAAIHTTSMSFTHALYDIAAHPEWVDEMRAEVEEVIAREGWTKIGMNKMRKLDSFLKESQRVNGLGTTSLQRKVLKPEGYTFSDGTHVPCGVTISAASGGLHRDERVYEKPEEFMPFRFAEMRDEEGEGSKHQMVATSNEYLPFGHGRHACPGRFFAVNELKAMMSYVLLNYDVKTIDGQRPKNSYFGTAVVPHTTAELLIRKRK</sequence>
<dbReference type="Proteomes" id="UP000241769">
    <property type="component" value="Unassembled WGS sequence"/>
</dbReference>
<accession>A0A2P6NQB9</accession>
<dbReference type="SUPFAM" id="SSF48264">
    <property type="entry name" value="Cytochrome P450"/>
    <property type="match status" value="1"/>
</dbReference>
<keyword evidence="6" id="KW-0560">Oxidoreductase</keyword>
<dbReference type="GO" id="GO:0016705">
    <property type="term" value="F:oxidoreductase activity, acting on paired donors, with incorporation or reduction of molecular oxygen"/>
    <property type="evidence" value="ECO:0007669"/>
    <property type="project" value="InterPro"/>
</dbReference>
<dbReference type="InterPro" id="IPR001128">
    <property type="entry name" value="Cyt_P450"/>
</dbReference>
<evidence type="ECO:0000256" key="6">
    <source>
        <dbReference type="RuleBase" id="RU000461"/>
    </source>
</evidence>
<dbReference type="OrthoDB" id="1844152at2759"/>
<gene>
    <name evidence="7" type="ORF">PROFUN_03137</name>
</gene>
<keyword evidence="6" id="KW-0503">Monooxygenase</keyword>
<evidence type="ECO:0000256" key="2">
    <source>
        <dbReference type="ARBA" id="ARBA00010617"/>
    </source>
</evidence>
<proteinExistence type="inferred from homology"/>
<protein>
    <recommendedName>
        <fullName evidence="9">Cytochrome P450</fullName>
    </recommendedName>
</protein>
<evidence type="ECO:0000313" key="7">
    <source>
        <dbReference type="EMBL" id="PRP86150.1"/>
    </source>
</evidence>
<evidence type="ECO:0000256" key="4">
    <source>
        <dbReference type="ARBA" id="ARBA00023004"/>
    </source>
</evidence>
<dbReference type="GO" id="GO:0005506">
    <property type="term" value="F:iron ion binding"/>
    <property type="evidence" value="ECO:0007669"/>
    <property type="project" value="InterPro"/>
</dbReference>
<evidence type="ECO:0000256" key="5">
    <source>
        <dbReference type="PIRSR" id="PIRSR602403-1"/>
    </source>
</evidence>
<dbReference type="InParanoid" id="A0A2P6NQB9"/>
<dbReference type="PROSITE" id="PS00086">
    <property type="entry name" value="CYTOCHROME_P450"/>
    <property type="match status" value="1"/>
</dbReference>
<dbReference type="AlphaFoldDB" id="A0A2P6NQB9"/>
<evidence type="ECO:0008006" key="9">
    <source>
        <dbReference type="Google" id="ProtNLM"/>
    </source>
</evidence>
<dbReference type="Pfam" id="PF00067">
    <property type="entry name" value="p450"/>
    <property type="match status" value="1"/>
</dbReference>
<keyword evidence="5 6" id="KW-0349">Heme</keyword>
<evidence type="ECO:0000256" key="1">
    <source>
        <dbReference type="ARBA" id="ARBA00001971"/>
    </source>
</evidence>
<dbReference type="STRING" id="1890364.A0A2P6NQB9"/>
<keyword evidence="3 5" id="KW-0479">Metal-binding</keyword>
<evidence type="ECO:0000256" key="3">
    <source>
        <dbReference type="ARBA" id="ARBA00022723"/>
    </source>
</evidence>
<dbReference type="PANTHER" id="PTHR46206">
    <property type="entry name" value="CYTOCHROME P450"/>
    <property type="match status" value="1"/>
</dbReference>
<comment type="similarity">
    <text evidence="2 6">Belongs to the cytochrome P450 family.</text>
</comment>
<dbReference type="CDD" id="cd11041">
    <property type="entry name" value="CYP503A1-like"/>
    <property type="match status" value="1"/>
</dbReference>
<name>A0A2P6NQB9_9EUKA</name>
<feature type="binding site" description="axial binding residue" evidence="5">
    <location>
        <position position="435"/>
    </location>
    <ligand>
        <name>heme</name>
        <dbReference type="ChEBI" id="CHEBI:30413"/>
    </ligand>
    <ligandPart>
        <name>Fe</name>
        <dbReference type="ChEBI" id="CHEBI:18248"/>
    </ligandPart>
</feature>
<keyword evidence="4 5" id="KW-0408">Iron</keyword>
<dbReference type="EMBL" id="MDYQ01000035">
    <property type="protein sequence ID" value="PRP86150.1"/>
    <property type="molecule type" value="Genomic_DNA"/>
</dbReference>
<comment type="caution">
    <text evidence="7">The sequence shown here is derived from an EMBL/GenBank/DDBJ whole genome shotgun (WGS) entry which is preliminary data.</text>
</comment>
<dbReference type="PRINTS" id="PR00465">
    <property type="entry name" value="EP450IV"/>
</dbReference>
<evidence type="ECO:0000313" key="8">
    <source>
        <dbReference type="Proteomes" id="UP000241769"/>
    </source>
</evidence>
<comment type="cofactor">
    <cofactor evidence="1 5">
        <name>heme</name>
        <dbReference type="ChEBI" id="CHEBI:30413"/>
    </cofactor>
</comment>
<dbReference type="InterPro" id="IPR017972">
    <property type="entry name" value="Cyt_P450_CS"/>
</dbReference>
<reference evidence="7 8" key="1">
    <citation type="journal article" date="2018" name="Genome Biol. Evol.">
        <title>Multiple Roots of Fruiting Body Formation in Amoebozoa.</title>
        <authorList>
            <person name="Hillmann F."/>
            <person name="Forbes G."/>
            <person name="Novohradska S."/>
            <person name="Ferling I."/>
            <person name="Riege K."/>
            <person name="Groth M."/>
            <person name="Westermann M."/>
            <person name="Marz M."/>
            <person name="Spaller T."/>
            <person name="Winckler T."/>
            <person name="Schaap P."/>
            <person name="Glockner G."/>
        </authorList>
    </citation>
    <scope>NUCLEOTIDE SEQUENCE [LARGE SCALE GENOMIC DNA]</scope>
    <source>
        <strain evidence="7 8">Jena</strain>
    </source>
</reference>
<dbReference type="GO" id="GO:0020037">
    <property type="term" value="F:heme binding"/>
    <property type="evidence" value="ECO:0007669"/>
    <property type="project" value="InterPro"/>
</dbReference>
<dbReference type="GO" id="GO:0004497">
    <property type="term" value="F:monooxygenase activity"/>
    <property type="evidence" value="ECO:0007669"/>
    <property type="project" value="UniProtKB-KW"/>
</dbReference>
<dbReference type="Gene3D" id="1.10.630.10">
    <property type="entry name" value="Cytochrome P450"/>
    <property type="match status" value="1"/>
</dbReference>